<name>A0A9Q0R3V1_9MAGN</name>
<keyword evidence="1" id="KW-1133">Transmembrane helix</keyword>
<dbReference type="AlphaFoldDB" id="A0A9Q0R3V1"/>
<sequence length="371" mass="40559">MFEYCCFFSFVVIMAICHGKKSSRIVRASGFKRRCLLRFALFGGAAVGLFLLFSSAAPLPLQFRLFSCAAAATSWVLPSSVLPSLALCYARCDCVKLKSEAPHSLNPSGLSQLSSLSASPPLSLRLIINGFSLGADEGMATPLNELTTGDIMEGVGTPNVDDLSDDGPLIVPPDSVEAVSSGPITYGKRKRRSSVWEGFKVIPGDKYDDGKERAECLKCNIVYRADTCINGTDWAFRKIALLDPLAYDMSLRVKNALVRLFLAYKTMDAVEFSTFDSSMLIDRYGKSQLDYYLEEPKLPFDDKYRQFDVLAYWRQNGSKYPDVAPEPVDDAEDVAMALGNVLITDDLPMSTNLVASTVPPSSFAATLMANG</sequence>
<dbReference type="Proteomes" id="UP001141806">
    <property type="component" value="Unassembled WGS sequence"/>
</dbReference>
<dbReference type="GO" id="GO:0046983">
    <property type="term" value="F:protein dimerization activity"/>
    <property type="evidence" value="ECO:0007669"/>
    <property type="project" value="InterPro"/>
</dbReference>
<proteinExistence type="predicted"/>
<protein>
    <recommendedName>
        <fullName evidence="2">HAT C-terminal dimerisation domain-containing protein</fullName>
    </recommendedName>
</protein>
<dbReference type="InterPro" id="IPR008906">
    <property type="entry name" value="HATC_C_dom"/>
</dbReference>
<dbReference type="Pfam" id="PF05699">
    <property type="entry name" value="Dimer_Tnp_hAT"/>
    <property type="match status" value="1"/>
</dbReference>
<reference evidence="3" key="1">
    <citation type="journal article" date="2023" name="Plant J.">
        <title>The genome of the king protea, Protea cynaroides.</title>
        <authorList>
            <person name="Chang J."/>
            <person name="Duong T.A."/>
            <person name="Schoeman C."/>
            <person name="Ma X."/>
            <person name="Roodt D."/>
            <person name="Barker N."/>
            <person name="Li Z."/>
            <person name="Van de Peer Y."/>
            <person name="Mizrachi E."/>
        </authorList>
    </citation>
    <scope>NUCLEOTIDE SEQUENCE</scope>
    <source>
        <tissue evidence="3">Young leaves</tissue>
    </source>
</reference>
<feature type="transmembrane region" description="Helical" evidence="1">
    <location>
        <begin position="35"/>
        <end position="53"/>
    </location>
</feature>
<feature type="domain" description="HAT C-terminal dimerisation" evidence="2">
    <location>
        <begin position="289"/>
        <end position="323"/>
    </location>
</feature>
<dbReference type="EMBL" id="JAMYWD010000001">
    <property type="protein sequence ID" value="KAJ4982002.1"/>
    <property type="molecule type" value="Genomic_DNA"/>
</dbReference>
<evidence type="ECO:0000259" key="2">
    <source>
        <dbReference type="Pfam" id="PF05699"/>
    </source>
</evidence>
<organism evidence="3 4">
    <name type="scientific">Protea cynaroides</name>
    <dbReference type="NCBI Taxonomy" id="273540"/>
    <lineage>
        <taxon>Eukaryota</taxon>
        <taxon>Viridiplantae</taxon>
        <taxon>Streptophyta</taxon>
        <taxon>Embryophyta</taxon>
        <taxon>Tracheophyta</taxon>
        <taxon>Spermatophyta</taxon>
        <taxon>Magnoliopsida</taxon>
        <taxon>Proteales</taxon>
        <taxon>Proteaceae</taxon>
        <taxon>Protea</taxon>
    </lineage>
</organism>
<evidence type="ECO:0000313" key="3">
    <source>
        <dbReference type="EMBL" id="KAJ4982002.1"/>
    </source>
</evidence>
<keyword evidence="1" id="KW-0812">Transmembrane</keyword>
<comment type="caution">
    <text evidence="3">The sequence shown here is derived from an EMBL/GenBank/DDBJ whole genome shotgun (WGS) entry which is preliminary data.</text>
</comment>
<evidence type="ECO:0000256" key="1">
    <source>
        <dbReference type="SAM" id="Phobius"/>
    </source>
</evidence>
<keyword evidence="4" id="KW-1185">Reference proteome</keyword>
<evidence type="ECO:0000313" key="4">
    <source>
        <dbReference type="Proteomes" id="UP001141806"/>
    </source>
</evidence>
<accession>A0A9Q0R3V1</accession>
<keyword evidence="1" id="KW-0472">Membrane</keyword>
<gene>
    <name evidence="3" type="ORF">NE237_032839</name>
</gene>